<feature type="domain" description="PAC" evidence="3">
    <location>
        <begin position="225"/>
        <end position="275"/>
    </location>
</feature>
<dbReference type="InterPro" id="IPR052155">
    <property type="entry name" value="Biofilm_reg_signaling"/>
</dbReference>
<evidence type="ECO:0000259" key="2">
    <source>
        <dbReference type="PROSITE" id="PS50112"/>
    </source>
</evidence>
<dbReference type="NCBIfam" id="TIGR00254">
    <property type="entry name" value="GGDEF"/>
    <property type="match status" value="1"/>
</dbReference>
<dbReference type="NCBIfam" id="TIGR00229">
    <property type="entry name" value="sensory_box"/>
    <property type="match status" value="2"/>
</dbReference>
<dbReference type="PROSITE" id="PS50883">
    <property type="entry name" value="EAL"/>
    <property type="match status" value="1"/>
</dbReference>
<feature type="domain" description="PAC" evidence="3">
    <location>
        <begin position="93"/>
        <end position="145"/>
    </location>
</feature>
<dbReference type="InterPro" id="IPR035965">
    <property type="entry name" value="PAS-like_dom_sf"/>
</dbReference>
<comment type="caution">
    <text evidence="7">The sequence shown here is derived from an EMBL/GenBank/DDBJ whole genome shotgun (WGS) entry which is preliminary data.</text>
</comment>
<dbReference type="InterPro" id="IPR029787">
    <property type="entry name" value="Nucleotide_cyclase"/>
</dbReference>
<dbReference type="SMART" id="SM00052">
    <property type="entry name" value="EAL"/>
    <property type="match status" value="1"/>
</dbReference>
<sequence>MTGTRPQAEERRPGSPRPTHDVTAAAFDITAALIVVLDRAGRILRFNAACERMTGYREADVTGQVLWPLVLDAPEVARATAVYAAMTPGQPTSRYDNYWLNTQGEQRHIAWATTHLLDADGEIELVVATGVDVTEERRSRLEQQESELRFRALFERSGDGVVLIDPHDPGTPWRIVDCNAAFARMNGYGRHELIGQSIDVLHEDDLMAREGAVQLQWLRDRGEEAHGEGTHRRRDGTVFSIESSSSVITLSGHELVLGIDRDVTERKRTERELRLLNDRLAHDAHHDALTGLPNRLLLLSRLNQERSRALENGTQLAVMFVDLDHFKRVNDSLGHAAGDDLLREVARRLAGVMRPGDTVARVGGDEFVAVLPDLSGAHHAARIARRVRETVLTPIFVGGQAVTIQCSVGISLFPQDAVTAEDLLKRADLAVYEIKKAGKDAVRFFGADMDAAAGARLHMETRLRAAILEESLTLHYQPQVDALSGHLMGLEALARWTDVELGVVSPSEFIPVAEETGLIVPLGAWALDEACRQAAEWNLRVPVAVNVSPSQLMRAEFPETVQATLRRHGLLPQLLKLEVTERLPVRDPVLAAEQLRRLRALGVQLSLDDFGAVQSAVASLMTLPLQEVKLDRGLLAGVTEDPASWQVLRALLALARGLKIPVIVEGVETEAQLAALRSLGFRTVQGYLMGRPERPDEITQRLRNVGHTVSPG</sequence>
<dbReference type="CDD" id="cd00130">
    <property type="entry name" value="PAS"/>
    <property type="match status" value="2"/>
</dbReference>
<dbReference type="InterPro" id="IPR043128">
    <property type="entry name" value="Rev_trsase/Diguanyl_cyclase"/>
</dbReference>
<dbReference type="SMART" id="SM00091">
    <property type="entry name" value="PAS"/>
    <property type="match status" value="2"/>
</dbReference>
<dbReference type="Gene3D" id="3.20.20.450">
    <property type="entry name" value="EAL domain"/>
    <property type="match status" value="1"/>
</dbReference>
<evidence type="ECO:0000256" key="1">
    <source>
        <dbReference type="SAM" id="MobiDB-lite"/>
    </source>
</evidence>
<dbReference type="RefSeq" id="WP_184112419.1">
    <property type="nucleotide sequence ID" value="NZ_BNAJ01000006.1"/>
</dbReference>
<dbReference type="PROSITE" id="PS50887">
    <property type="entry name" value="GGDEF"/>
    <property type="match status" value="1"/>
</dbReference>
<dbReference type="EMBL" id="JACHFK010000006">
    <property type="protein sequence ID" value="MBB5377136.1"/>
    <property type="molecule type" value="Genomic_DNA"/>
</dbReference>
<dbReference type="PROSITE" id="PS50112">
    <property type="entry name" value="PAS"/>
    <property type="match status" value="2"/>
</dbReference>
<dbReference type="SMART" id="SM00086">
    <property type="entry name" value="PAC"/>
    <property type="match status" value="2"/>
</dbReference>
<evidence type="ECO:0000313" key="9">
    <source>
        <dbReference type="Proteomes" id="UP000619376"/>
    </source>
</evidence>
<reference evidence="7 8" key="3">
    <citation type="submission" date="2020-08" db="EMBL/GenBank/DDBJ databases">
        <title>Genomic Encyclopedia of Type Strains, Phase IV (KMG-IV): sequencing the most valuable type-strain genomes for metagenomic binning, comparative biology and taxonomic classification.</title>
        <authorList>
            <person name="Goeker M."/>
        </authorList>
    </citation>
    <scope>NUCLEOTIDE SEQUENCE [LARGE SCALE GENOMIC DNA]</scope>
    <source>
        <strain evidence="7 8">DSM 27521</strain>
    </source>
</reference>
<gene>
    <name evidence="6" type="ORF">GCM10017781_26390</name>
    <name evidence="7" type="ORF">HNQ07_002609</name>
</gene>
<dbReference type="SUPFAM" id="SSF141868">
    <property type="entry name" value="EAL domain-like"/>
    <property type="match status" value="1"/>
</dbReference>
<dbReference type="EMBL" id="BNAJ01000006">
    <property type="protein sequence ID" value="GHF48727.1"/>
    <property type="molecule type" value="Genomic_DNA"/>
</dbReference>
<feature type="domain" description="GGDEF" evidence="5">
    <location>
        <begin position="314"/>
        <end position="447"/>
    </location>
</feature>
<dbReference type="InterPro" id="IPR000700">
    <property type="entry name" value="PAS-assoc_C"/>
</dbReference>
<dbReference type="Pfam" id="PF00990">
    <property type="entry name" value="GGDEF"/>
    <property type="match status" value="1"/>
</dbReference>
<accession>A0A7W8NPS9</accession>
<dbReference type="AlphaFoldDB" id="A0A7W8NPS9"/>
<dbReference type="SUPFAM" id="SSF55073">
    <property type="entry name" value="Nucleotide cyclase"/>
    <property type="match status" value="1"/>
</dbReference>
<dbReference type="InterPro" id="IPR000014">
    <property type="entry name" value="PAS"/>
</dbReference>
<dbReference type="Pfam" id="PF00563">
    <property type="entry name" value="EAL"/>
    <property type="match status" value="1"/>
</dbReference>
<name>A0A7W8NPS9_9DEIO</name>
<organism evidence="7 8">
    <name type="scientific">Deinococcus metalli</name>
    <dbReference type="NCBI Taxonomy" id="1141878"/>
    <lineage>
        <taxon>Bacteria</taxon>
        <taxon>Thermotogati</taxon>
        <taxon>Deinococcota</taxon>
        <taxon>Deinococci</taxon>
        <taxon>Deinococcales</taxon>
        <taxon>Deinococcaceae</taxon>
        <taxon>Deinococcus</taxon>
    </lineage>
</organism>
<dbReference type="InterPro" id="IPR000160">
    <property type="entry name" value="GGDEF_dom"/>
</dbReference>
<evidence type="ECO:0000313" key="8">
    <source>
        <dbReference type="Proteomes" id="UP000539473"/>
    </source>
</evidence>
<reference evidence="6" key="4">
    <citation type="submission" date="2024-05" db="EMBL/GenBank/DDBJ databases">
        <authorList>
            <person name="Sun Q."/>
            <person name="Zhou Y."/>
        </authorList>
    </citation>
    <scope>NUCLEOTIDE SEQUENCE</scope>
    <source>
        <strain evidence="6">CGMCC 1.18437</strain>
    </source>
</reference>
<evidence type="ECO:0000259" key="4">
    <source>
        <dbReference type="PROSITE" id="PS50883"/>
    </source>
</evidence>
<evidence type="ECO:0000313" key="7">
    <source>
        <dbReference type="EMBL" id="MBB5377136.1"/>
    </source>
</evidence>
<dbReference type="InterPro" id="IPR035919">
    <property type="entry name" value="EAL_sf"/>
</dbReference>
<reference evidence="6" key="1">
    <citation type="journal article" date="2014" name="Int. J. Syst. Evol. Microbiol.">
        <title>Complete genome of a new Firmicutes species belonging to the dominant human colonic microbiota ('Ruminococcus bicirculans') reveals two chromosomes and a selective capacity to utilize plant glucans.</title>
        <authorList>
            <consortium name="NISC Comparative Sequencing Program"/>
            <person name="Wegmann U."/>
            <person name="Louis P."/>
            <person name="Goesmann A."/>
            <person name="Henrissat B."/>
            <person name="Duncan S.H."/>
            <person name="Flint H.J."/>
        </authorList>
    </citation>
    <scope>NUCLEOTIDE SEQUENCE</scope>
    <source>
        <strain evidence="6">CGMCC 1.18437</strain>
    </source>
</reference>
<feature type="domain" description="PAS" evidence="2">
    <location>
        <begin position="146"/>
        <end position="205"/>
    </location>
</feature>
<dbReference type="Gene3D" id="3.30.450.20">
    <property type="entry name" value="PAS domain"/>
    <property type="match status" value="2"/>
</dbReference>
<dbReference type="InterPro" id="IPR001610">
    <property type="entry name" value="PAC"/>
</dbReference>
<dbReference type="PANTHER" id="PTHR44757">
    <property type="entry name" value="DIGUANYLATE CYCLASE DGCP"/>
    <property type="match status" value="1"/>
</dbReference>
<feature type="domain" description="PAS" evidence="2">
    <location>
        <begin position="19"/>
        <end position="64"/>
    </location>
</feature>
<dbReference type="InterPro" id="IPR013656">
    <property type="entry name" value="PAS_4"/>
</dbReference>
<dbReference type="Pfam" id="PF00989">
    <property type="entry name" value="PAS"/>
    <property type="match status" value="1"/>
</dbReference>
<proteinExistence type="predicted"/>
<dbReference type="Proteomes" id="UP000619376">
    <property type="component" value="Unassembled WGS sequence"/>
</dbReference>
<feature type="region of interest" description="Disordered" evidence="1">
    <location>
        <begin position="1"/>
        <end position="21"/>
    </location>
</feature>
<protein>
    <submittedName>
        <fullName evidence="7">Diguanylate cyclase (GGDEF)-like protein/PAS domain S-box-containing protein</fullName>
    </submittedName>
</protein>
<dbReference type="GO" id="GO:0006355">
    <property type="term" value="P:regulation of DNA-templated transcription"/>
    <property type="evidence" value="ECO:0007669"/>
    <property type="project" value="InterPro"/>
</dbReference>
<dbReference type="PROSITE" id="PS50113">
    <property type="entry name" value="PAC"/>
    <property type="match status" value="2"/>
</dbReference>
<dbReference type="Gene3D" id="3.30.70.270">
    <property type="match status" value="1"/>
</dbReference>
<dbReference type="SUPFAM" id="SSF55785">
    <property type="entry name" value="PYP-like sensor domain (PAS domain)"/>
    <property type="match status" value="2"/>
</dbReference>
<dbReference type="Proteomes" id="UP000539473">
    <property type="component" value="Unassembled WGS sequence"/>
</dbReference>
<evidence type="ECO:0000259" key="3">
    <source>
        <dbReference type="PROSITE" id="PS50113"/>
    </source>
</evidence>
<evidence type="ECO:0000259" key="5">
    <source>
        <dbReference type="PROSITE" id="PS50887"/>
    </source>
</evidence>
<feature type="domain" description="EAL" evidence="4">
    <location>
        <begin position="456"/>
        <end position="706"/>
    </location>
</feature>
<dbReference type="PANTHER" id="PTHR44757:SF2">
    <property type="entry name" value="BIOFILM ARCHITECTURE MAINTENANCE PROTEIN MBAA"/>
    <property type="match status" value="1"/>
</dbReference>
<reference evidence="9" key="2">
    <citation type="journal article" date="2019" name="Int. J. Syst. Evol. Microbiol.">
        <title>The Global Catalogue of Microorganisms (GCM) 10K type strain sequencing project: providing services to taxonomists for standard genome sequencing and annotation.</title>
        <authorList>
            <consortium name="The Broad Institute Genomics Platform"/>
            <consortium name="The Broad Institute Genome Sequencing Center for Infectious Disease"/>
            <person name="Wu L."/>
            <person name="Ma J."/>
        </authorList>
    </citation>
    <scope>NUCLEOTIDE SEQUENCE [LARGE SCALE GENOMIC DNA]</scope>
    <source>
        <strain evidence="9">CGMCC 1.18437</strain>
    </source>
</reference>
<dbReference type="SMART" id="SM00267">
    <property type="entry name" value="GGDEF"/>
    <property type="match status" value="1"/>
</dbReference>
<dbReference type="CDD" id="cd01948">
    <property type="entry name" value="EAL"/>
    <property type="match status" value="1"/>
</dbReference>
<dbReference type="Pfam" id="PF08448">
    <property type="entry name" value="PAS_4"/>
    <property type="match status" value="1"/>
</dbReference>
<evidence type="ECO:0000313" key="6">
    <source>
        <dbReference type="EMBL" id="GHF48727.1"/>
    </source>
</evidence>
<dbReference type="InterPro" id="IPR013767">
    <property type="entry name" value="PAS_fold"/>
</dbReference>
<keyword evidence="9" id="KW-1185">Reference proteome</keyword>
<dbReference type="FunFam" id="3.30.70.270:FF:000001">
    <property type="entry name" value="Diguanylate cyclase domain protein"/>
    <property type="match status" value="1"/>
</dbReference>
<dbReference type="InterPro" id="IPR001633">
    <property type="entry name" value="EAL_dom"/>
</dbReference>
<dbReference type="CDD" id="cd01949">
    <property type="entry name" value="GGDEF"/>
    <property type="match status" value="1"/>
</dbReference>